<dbReference type="KEGG" id="ssck:SPSK_06600"/>
<evidence type="ECO:0000313" key="3">
    <source>
        <dbReference type="Proteomes" id="UP000033710"/>
    </source>
</evidence>
<feature type="region of interest" description="Disordered" evidence="1">
    <location>
        <begin position="104"/>
        <end position="127"/>
    </location>
</feature>
<dbReference type="AlphaFoldDB" id="A0A0F2MK43"/>
<evidence type="ECO:0000256" key="1">
    <source>
        <dbReference type="SAM" id="MobiDB-lite"/>
    </source>
</evidence>
<protein>
    <submittedName>
        <fullName evidence="2">Uncharacterized protein</fullName>
    </submittedName>
</protein>
<dbReference type="EMBL" id="AXCR01000001">
    <property type="protein sequence ID" value="KJR89210.1"/>
    <property type="molecule type" value="Genomic_DNA"/>
</dbReference>
<proteinExistence type="predicted"/>
<dbReference type="VEuPathDB" id="FungiDB:SPSK_06600"/>
<gene>
    <name evidence="2" type="ORF">SPSK_06600</name>
</gene>
<comment type="caution">
    <text evidence="2">The sequence shown here is derived from an EMBL/GenBank/DDBJ whole genome shotgun (WGS) entry which is preliminary data.</text>
</comment>
<reference evidence="2 3" key="1">
    <citation type="journal article" date="2014" name="BMC Genomics">
        <title>Comparative genomics of the major fungal agents of human and animal Sporotrichosis: Sporothrix schenckii and Sporothrix brasiliensis.</title>
        <authorList>
            <person name="Teixeira M.M."/>
            <person name="de Almeida L.G."/>
            <person name="Kubitschek-Barreira P."/>
            <person name="Alves F.L."/>
            <person name="Kioshima E.S."/>
            <person name="Abadio A.K."/>
            <person name="Fernandes L."/>
            <person name="Derengowski L.S."/>
            <person name="Ferreira K.S."/>
            <person name="Souza R.C."/>
            <person name="Ruiz J.C."/>
            <person name="de Andrade N.C."/>
            <person name="Paes H.C."/>
            <person name="Nicola A.M."/>
            <person name="Albuquerque P."/>
            <person name="Gerber A.L."/>
            <person name="Martins V.P."/>
            <person name="Peconick L.D."/>
            <person name="Neto A.V."/>
            <person name="Chaucanez C.B."/>
            <person name="Silva P.A."/>
            <person name="Cunha O.L."/>
            <person name="de Oliveira F.F."/>
            <person name="dos Santos T.C."/>
            <person name="Barros A.L."/>
            <person name="Soares M.A."/>
            <person name="de Oliveira L.M."/>
            <person name="Marini M.M."/>
            <person name="Villalobos-Duno H."/>
            <person name="Cunha M.M."/>
            <person name="de Hoog S."/>
            <person name="da Silveira J.F."/>
            <person name="Henrissat B."/>
            <person name="Nino-Vega G.A."/>
            <person name="Cisalpino P.S."/>
            <person name="Mora-Montes H.M."/>
            <person name="Almeida S.R."/>
            <person name="Stajich J.E."/>
            <person name="Lopes-Bezerra L.M."/>
            <person name="Vasconcelos A.T."/>
            <person name="Felipe M.S."/>
        </authorList>
    </citation>
    <scope>NUCLEOTIDE SEQUENCE [LARGE SCALE GENOMIC DNA]</scope>
    <source>
        <strain evidence="2 3">1099-18</strain>
    </source>
</reference>
<dbReference type="RefSeq" id="XP_016591886.1">
    <property type="nucleotide sequence ID" value="XM_016733302.1"/>
</dbReference>
<dbReference type="GeneID" id="27668579"/>
<dbReference type="OrthoDB" id="4156665at2759"/>
<feature type="region of interest" description="Disordered" evidence="1">
    <location>
        <begin position="173"/>
        <end position="205"/>
    </location>
</feature>
<reference evidence="2 3" key="2">
    <citation type="journal article" date="2015" name="Eukaryot. Cell">
        <title>Asexual propagation of a virulent clone complex in a human and feline outbreak of sporotrichosis.</title>
        <authorList>
            <person name="Teixeira Mde M."/>
            <person name="Rodrigues A.M."/>
            <person name="Tsui C.K."/>
            <person name="de Almeida L.G."/>
            <person name="Van Diepeningen A.D."/>
            <person name="van den Ende B.G."/>
            <person name="Fernandes G.F."/>
            <person name="Kano R."/>
            <person name="Hamelin R.C."/>
            <person name="Lopes-Bezerra L.M."/>
            <person name="Vasconcelos A.T."/>
            <person name="de Hoog S."/>
            <person name="de Camargo Z.P."/>
            <person name="Felipe M.S."/>
        </authorList>
    </citation>
    <scope>NUCLEOTIDE SEQUENCE [LARGE SCALE GENOMIC DNA]</scope>
    <source>
        <strain evidence="2 3">1099-18</strain>
    </source>
</reference>
<evidence type="ECO:0000313" key="2">
    <source>
        <dbReference type="EMBL" id="KJR89210.1"/>
    </source>
</evidence>
<accession>A0A0F2MK43</accession>
<organism evidence="2 3">
    <name type="scientific">Sporothrix schenckii 1099-18</name>
    <dbReference type="NCBI Taxonomy" id="1397361"/>
    <lineage>
        <taxon>Eukaryota</taxon>
        <taxon>Fungi</taxon>
        <taxon>Dikarya</taxon>
        <taxon>Ascomycota</taxon>
        <taxon>Pezizomycotina</taxon>
        <taxon>Sordariomycetes</taxon>
        <taxon>Sordariomycetidae</taxon>
        <taxon>Ophiostomatales</taxon>
        <taxon>Ophiostomataceae</taxon>
        <taxon>Sporothrix</taxon>
    </lineage>
</organism>
<sequence length="237" mass="27216">MPSLASRRIARRPALEAKLAHMAQELQALVNNQTGIAHRDFPLTIVQFWLLTDEQLESLASFYHQRTPTPWKYCYPCPVEWPRIGLTLEDKRRKFGRFIGLRGCDTPRRPTGSGHLGRRQSSPSPVKSCRGDCRMSWDDETICMPCSMRKINRIVAGDDISSSDNMCIDVDEMKRDPDMDTNTDSNMDDCEMSSSERSYTRPESKDLTVDEIIEHAQRTRLQASASEEIMRRKTGHY</sequence>
<dbReference type="Proteomes" id="UP000033710">
    <property type="component" value="Unassembled WGS sequence"/>
</dbReference>
<name>A0A0F2MK43_SPOSC</name>